<keyword evidence="3" id="KW-1185">Reference proteome</keyword>
<dbReference type="EMBL" id="JALHLG010000009">
    <property type="protein sequence ID" value="MCJ2186870.1"/>
    <property type="molecule type" value="Genomic_DNA"/>
</dbReference>
<keyword evidence="2" id="KW-0808">Transferase</keyword>
<evidence type="ECO:0000313" key="2">
    <source>
        <dbReference type="EMBL" id="MCJ2186870.1"/>
    </source>
</evidence>
<protein>
    <submittedName>
        <fullName evidence="2">Class I SAM-dependent methyltransferase</fullName>
    </submittedName>
</protein>
<reference evidence="2 3" key="1">
    <citation type="submission" date="2022-04" db="EMBL/GenBank/DDBJ databases">
        <title>Identification of a novel bacterium isolated from mangrove sediments.</title>
        <authorList>
            <person name="Pan X."/>
        </authorList>
    </citation>
    <scope>NUCLEOTIDE SEQUENCE [LARGE SCALE GENOMIC DNA]</scope>
    <source>
        <strain evidence="2 3">B2638</strain>
    </source>
</reference>
<comment type="caution">
    <text evidence="2">The sequence shown here is derived from an EMBL/GenBank/DDBJ whole genome shotgun (WGS) entry which is preliminary data.</text>
</comment>
<feature type="domain" description="Methyltransferase" evidence="1">
    <location>
        <begin position="48"/>
        <end position="137"/>
    </location>
</feature>
<dbReference type="Proteomes" id="UP001202281">
    <property type="component" value="Unassembled WGS sequence"/>
</dbReference>
<dbReference type="GO" id="GO:0032259">
    <property type="term" value="P:methylation"/>
    <property type="evidence" value="ECO:0007669"/>
    <property type="project" value="UniProtKB-KW"/>
</dbReference>
<gene>
    <name evidence="2" type="ORF">MTR66_08590</name>
</gene>
<organism evidence="2 3">
    <name type="scientific">Novosphingobium beihaiensis</name>
    <dbReference type="NCBI Taxonomy" id="2930389"/>
    <lineage>
        <taxon>Bacteria</taxon>
        <taxon>Pseudomonadati</taxon>
        <taxon>Pseudomonadota</taxon>
        <taxon>Alphaproteobacteria</taxon>
        <taxon>Sphingomonadales</taxon>
        <taxon>Sphingomonadaceae</taxon>
        <taxon>Novosphingobium</taxon>
    </lineage>
</organism>
<dbReference type="SUPFAM" id="SSF53335">
    <property type="entry name" value="S-adenosyl-L-methionine-dependent methyltransferases"/>
    <property type="match status" value="1"/>
</dbReference>
<dbReference type="InterPro" id="IPR041698">
    <property type="entry name" value="Methyltransf_25"/>
</dbReference>
<dbReference type="Gene3D" id="3.40.50.150">
    <property type="entry name" value="Vaccinia Virus protein VP39"/>
    <property type="match status" value="1"/>
</dbReference>
<name>A0ABT0BPJ3_9SPHN</name>
<proteinExistence type="predicted"/>
<dbReference type="Pfam" id="PF13649">
    <property type="entry name" value="Methyltransf_25"/>
    <property type="match status" value="1"/>
</dbReference>
<dbReference type="InterPro" id="IPR029063">
    <property type="entry name" value="SAM-dependent_MTases_sf"/>
</dbReference>
<evidence type="ECO:0000259" key="1">
    <source>
        <dbReference type="Pfam" id="PF13649"/>
    </source>
</evidence>
<evidence type="ECO:0000313" key="3">
    <source>
        <dbReference type="Proteomes" id="UP001202281"/>
    </source>
</evidence>
<dbReference type="CDD" id="cd02440">
    <property type="entry name" value="AdoMet_MTases"/>
    <property type="match status" value="1"/>
</dbReference>
<dbReference type="GO" id="GO:0008168">
    <property type="term" value="F:methyltransferase activity"/>
    <property type="evidence" value="ECO:0007669"/>
    <property type="project" value="UniProtKB-KW"/>
</dbReference>
<keyword evidence="2" id="KW-0489">Methyltransferase</keyword>
<dbReference type="RefSeq" id="WP_243919793.1">
    <property type="nucleotide sequence ID" value="NZ_JALHLG010000009.1"/>
</dbReference>
<accession>A0ABT0BPJ3</accession>
<sequence>MTEDRVADTVIDVYRRHGPAWARLRGDRCTEQRWFGRFCDLLPEGASVLDIGCGSGKPLARELVRRGFAVTGVDAAPEMLALFRRNLPDTPACLADMRELALGQRFAGLLAWDSFFHLRPDDQRKMFRRFQDHAAPGAALMFTSGPSEGCAIGDMEGEPLYHGSLGPEEYRSLLQACGFEVAGHAAEDPEAGKRTVWLARQTG</sequence>